<name>A0A5E4NG28_9HEMI</name>
<reference evidence="1 2" key="1">
    <citation type="submission" date="2019-08" db="EMBL/GenBank/DDBJ databases">
        <authorList>
            <person name="Alioto T."/>
            <person name="Alioto T."/>
            <person name="Gomez Garrido J."/>
        </authorList>
    </citation>
    <scope>NUCLEOTIDE SEQUENCE [LARGE SCALE GENOMIC DNA]</scope>
</reference>
<proteinExistence type="predicted"/>
<dbReference type="EMBL" id="CABPRJ010001970">
    <property type="protein sequence ID" value="VVC42633.1"/>
    <property type="molecule type" value="Genomic_DNA"/>
</dbReference>
<organism evidence="1 2">
    <name type="scientific">Cinara cedri</name>
    <dbReference type="NCBI Taxonomy" id="506608"/>
    <lineage>
        <taxon>Eukaryota</taxon>
        <taxon>Metazoa</taxon>
        <taxon>Ecdysozoa</taxon>
        <taxon>Arthropoda</taxon>
        <taxon>Hexapoda</taxon>
        <taxon>Insecta</taxon>
        <taxon>Pterygota</taxon>
        <taxon>Neoptera</taxon>
        <taxon>Paraneoptera</taxon>
        <taxon>Hemiptera</taxon>
        <taxon>Sternorrhyncha</taxon>
        <taxon>Aphidomorpha</taxon>
        <taxon>Aphidoidea</taxon>
        <taxon>Aphididae</taxon>
        <taxon>Lachninae</taxon>
        <taxon>Cinara</taxon>
    </lineage>
</organism>
<sequence>MIVSRQYHRSDFLKVNEYTFERVRNFKYLGADINEDANSHEEVKKRLIAANRCYFGLLSLFKSKLLSRKSKVTLYKVLVRPIALYASSTWATTKSDQKKSKGLIGQITTWKPNAKRPRGRPRERWSDRKKEDLKRLGVRNAEETAQNREDWRQYVVAAMGLKGLCRYILNSMLITINCIRFCGTFELELRGYDENETFLNPGIFRDQ</sequence>
<dbReference type="AlphaFoldDB" id="A0A5E4NG28"/>
<protein>
    <recommendedName>
        <fullName evidence="3">Reverse transcriptase domain</fullName>
    </recommendedName>
</protein>
<dbReference type="OrthoDB" id="6618804at2759"/>
<gene>
    <name evidence="1" type="ORF">CINCED_3A010975</name>
</gene>
<accession>A0A5E4NG28</accession>
<dbReference type="Proteomes" id="UP000325440">
    <property type="component" value="Unassembled WGS sequence"/>
</dbReference>
<keyword evidence="2" id="KW-1185">Reference proteome</keyword>
<dbReference type="PANTHER" id="PTHR47027">
    <property type="entry name" value="REVERSE TRANSCRIPTASE DOMAIN-CONTAINING PROTEIN"/>
    <property type="match status" value="1"/>
</dbReference>
<feature type="non-terminal residue" evidence="1">
    <location>
        <position position="207"/>
    </location>
</feature>
<evidence type="ECO:0008006" key="3">
    <source>
        <dbReference type="Google" id="ProtNLM"/>
    </source>
</evidence>
<evidence type="ECO:0000313" key="2">
    <source>
        <dbReference type="Proteomes" id="UP000325440"/>
    </source>
</evidence>
<evidence type="ECO:0000313" key="1">
    <source>
        <dbReference type="EMBL" id="VVC42633.1"/>
    </source>
</evidence>
<dbReference type="PANTHER" id="PTHR47027:SF20">
    <property type="entry name" value="REVERSE TRANSCRIPTASE-LIKE PROTEIN WITH RNA-DIRECTED DNA POLYMERASE DOMAIN"/>
    <property type="match status" value="1"/>
</dbReference>